<dbReference type="PANTHER" id="PTHR16019:SF5">
    <property type="entry name" value="BSD DOMAIN-CONTAINING PROTEIN 1"/>
    <property type="match status" value="1"/>
</dbReference>
<keyword evidence="4" id="KW-1185">Reference proteome</keyword>
<protein>
    <recommendedName>
        <fullName evidence="2">BSD domain-containing protein</fullName>
    </recommendedName>
</protein>
<gene>
    <name evidence="3" type="ORF">A4U43_C05F10510</name>
</gene>
<feature type="compositionally biased region" description="Polar residues" evidence="1">
    <location>
        <begin position="201"/>
        <end position="214"/>
    </location>
</feature>
<evidence type="ECO:0000313" key="3">
    <source>
        <dbReference type="EMBL" id="ONK68351.1"/>
    </source>
</evidence>
<dbReference type="Proteomes" id="UP000243459">
    <property type="component" value="Chromosome 5"/>
</dbReference>
<dbReference type="InterPro" id="IPR051494">
    <property type="entry name" value="BSD_domain-containing"/>
</dbReference>
<dbReference type="OMA" id="TCFLCWF"/>
<evidence type="ECO:0000256" key="1">
    <source>
        <dbReference type="SAM" id="MobiDB-lite"/>
    </source>
</evidence>
<feature type="compositionally biased region" description="Basic and acidic residues" evidence="1">
    <location>
        <begin position="426"/>
        <end position="435"/>
    </location>
</feature>
<evidence type="ECO:0000259" key="2">
    <source>
        <dbReference type="PROSITE" id="PS50858"/>
    </source>
</evidence>
<feature type="compositionally biased region" description="Basic and acidic residues" evidence="1">
    <location>
        <begin position="487"/>
        <end position="497"/>
    </location>
</feature>
<feature type="region of interest" description="Disordered" evidence="1">
    <location>
        <begin position="331"/>
        <end position="504"/>
    </location>
</feature>
<sequence length="535" mass="59558">MFPNKVNNSPNFFLLPYFPQSKQDISYLPNTLLSFKLHSTSIFDLRSFHFSLKLAPITMNFFKSVFSEDLEPSDPPRRSESPLDSQNEELDQDQEAAEAPETPNPNPNSPSRGAWSFGGLIKTIASRSESVIEAYRRDLGEFSTGLKNETTVFKEVASRAVRDLPGSLEIGASVAQESLESVGQAIDDFVSQGKEALGSVDSDSGSQDPSTAEASSNSQSFNSSKRFSRFEVQVLAIQNDVNTFTEEPEDGEDFEKWRSGFRLEEKEEDIEGLLYENGTLEGFFEKFVPEVLNGESFWARYFYRVYRLKQAEDARAKLVKRVIAGEEELSWEVDDSDESGEEIKEEGENVSEEEVIGSSASEEEKPIEETAKEVSVGTSEKPINEAKREITETSEKNEGAVKEEVAETSEAVQERKPAEASQVENLKAEKVKSSGDDGSTLKIEGKMASESKSEPKEPGKDSGFCVVSSQTAMQEEDDLGWDEINDLGEHEDKDRIVDGSSGIPKKLDLRKRLNVAEDDEDLSWDIEDDDEPAKP</sequence>
<dbReference type="Gene3D" id="1.10.3970.10">
    <property type="entry name" value="BSD domain"/>
    <property type="match status" value="1"/>
</dbReference>
<dbReference type="PROSITE" id="PS50858">
    <property type="entry name" value="BSD"/>
    <property type="match status" value="1"/>
</dbReference>
<feature type="compositionally biased region" description="Acidic residues" evidence="1">
    <location>
        <begin position="86"/>
        <end position="98"/>
    </location>
</feature>
<dbReference type="AlphaFoldDB" id="A0A5P1EV25"/>
<reference evidence="4" key="1">
    <citation type="journal article" date="2017" name="Nat. Commun.">
        <title>The asparagus genome sheds light on the origin and evolution of a young Y chromosome.</title>
        <authorList>
            <person name="Harkess A."/>
            <person name="Zhou J."/>
            <person name="Xu C."/>
            <person name="Bowers J.E."/>
            <person name="Van der Hulst R."/>
            <person name="Ayyampalayam S."/>
            <person name="Mercati F."/>
            <person name="Riccardi P."/>
            <person name="McKain M.R."/>
            <person name="Kakrana A."/>
            <person name="Tang H."/>
            <person name="Ray J."/>
            <person name="Groenendijk J."/>
            <person name="Arikit S."/>
            <person name="Mathioni S.M."/>
            <person name="Nakano M."/>
            <person name="Shan H."/>
            <person name="Telgmann-Rauber A."/>
            <person name="Kanno A."/>
            <person name="Yue Z."/>
            <person name="Chen H."/>
            <person name="Li W."/>
            <person name="Chen Y."/>
            <person name="Xu X."/>
            <person name="Zhang Y."/>
            <person name="Luo S."/>
            <person name="Chen H."/>
            <person name="Gao J."/>
            <person name="Mao Z."/>
            <person name="Pires J.C."/>
            <person name="Luo M."/>
            <person name="Kudrna D."/>
            <person name="Wing R.A."/>
            <person name="Meyers B.C."/>
            <person name="Yi K."/>
            <person name="Kong H."/>
            <person name="Lavrijsen P."/>
            <person name="Sunseri F."/>
            <person name="Falavigna A."/>
            <person name="Ye Y."/>
            <person name="Leebens-Mack J.H."/>
            <person name="Chen G."/>
        </authorList>
    </citation>
    <scope>NUCLEOTIDE SEQUENCE [LARGE SCALE GENOMIC DNA]</scope>
    <source>
        <strain evidence="4">cv. DH0086</strain>
    </source>
</reference>
<feature type="compositionally biased region" description="Basic and acidic residues" evidence="1">
    <location>
        <begin position="382"/>
        <end position="405"/>
    </location>
</feature>
<feature type="region of interest" description="Disordered" evidence="1">
    <location>
        <begin position="196"/>
        <end position="220"/>
    </location>
</feature>
<feature type="compositionally biased region" description="Acidic residues" evidence="1">
    <location>
        <begin position="474"/>
        <end position="486"/>
    </location>
</feature>
<dbReference type="Pfam" id="PF03909">
    <property type="entry name" value="BSD"/>
    <property type="match status" value="1"/>
</dbReference>
<dbReference type="GO" id="GO:0005737">
    <property type="term" value="C:cytoplasm"/>
    <property type="evidence" value="ECO:0007669"/>
    <property type="project" value="TreeGrafter"/>
</dbReference>
<evidence type="ECO:0000313" key="4">
    <source>
        <dbReference type="Proteomes" id="UP000243459"/>
    </source>
</evidence>
<dbReference type="InterPro" id="IPR005607">
    <property type="entry name" value="BSD_dom"/>
</dbReference>
<organism evidence="3 4">
    <name type="scientific">Asparagus officinalis</name>
    <name type="common">Garden asparagus</name>
    <dbReference type="NCBI Taxonomy" id="4686"/>
    <lineage>
        <taxon>Eukaryota</taxon>
        <taxon>Viridiplantae</taxon>
        <taxon>Streptophyta</taxon>
        <taxon>Embryophyta</taxon>
        <taxon>Tracheophyta</taxon>
        <taxon>Spermatophyta</taxon>
        <taxon>Magnoliopsida</taxon>
        <taxon>Liliopsida</taxon>
        <taxon>Asparagales</taxon>
        <taxon>Asparagaceae</taxon>
        <taxon>Asparagoideae</taxon>
        <taxon>Asparagus</taxon>
    </lineage>
</organism>
<dbReference type="SUPFAM" id="SSF140383">
    <property type="entry name" value="BSD domain-like"/>
    <property type="match status" value="1"/>
</dbReference>
<dbReference type="EMBL" id="CM007385">
    <property type="protein sequence ID" value="ONK68351.1"/>
    <property type="molecule type" value="Genomic_DNA"/>
</dbReference>
<name>A0A5P1EV25_ASPOF</name>
<dbReference type="PANTHER" id="PTHR16019">
    <property type="entry name" value="SYNAPSE-ASSOCIATED PROTEIN"/>
    <property type="match status" value="1"/>
</dbReference>
<feature type="compositionally biased region" description="Basic and acidic residues" evidence="1">
    <location>
        <begin position="362"/>
        <end position="372"/>
    </location>
</feature>
<accession>A0A5P1EV25</accession>
<dbReference type="Gramene" id="ONK68351">
    <property type="protein sequence ID" value="ONK68351"/>
    <property type="gene ID" value="A4U43_C05F10510"/>
</dbReference>
<dbReference type="SMART" id="SM00751">
    <property type="entry name" value="BSD"/>
    <property type="match status" value="1"/>
</dbReference>
<feature type="compositionally biased region" description="Basic and acidic residues" evidence="1">
    <location>
        <begin position="443"/>
        <end position="460"/>
    </location>
</feature>
<dbReference type="InterPro" id="IPR035925">
    <property type="entry name" value="BSD_dom_sf"/>
</dbReference>
<feature type="domain" description="BSD" evidence="2">
    <location>
        <begin position="257"/>
        <end position="309"/>
    </location>
</feature>
<feature type="region of interest" description="Disordered" evidence="1">
    <location>
        <begin position="70"/>
        <end position="114"/>
    </location>
</feature>
<proteinExistence type="predicted"/>
<feature type="compositionally biased region" description="Acidic residues" evidence="1">
    <location>
        <begin position="331"/>
        <end position="355"/>
    </location>
</feature>